<evidence type="ECO:0000256" key="1">
    <source>
        <dbReference type="SAM" id="Phobius"/>
    </source>
</evidence>
<evidence type="ECO:0000313" key="3">
    <source>
        <dbReference type="Proteomes" id="UP000273734"/>
    </source>
</evidence>
<gene>
    <name evidence="2" type="ORF">DF015_15590</name>
</gene>
<name>A0AB74DC80_9BURK</name>
<feature type="transmembrane region" description="Helical" evidence="1">
    <location>
        <begin position="40"/>
        <end position="57"/>
    </location>
</feature>
<organism evidence="2 3">
    <name type="scientific">Burkholderia ubonensis</name>
    <dbReference type="NCBI Taxonomy" id="101571"/>
    <lineage>
        <taxon>Bacteria</taxon>
        <taxon>Pseudomonadati</taxon>
        <taxon>Pseudomonadota</taxon>
        <taxon>Betaproteobacteria</taxon>
        <taxon>Burkholderiales</taxon>
        <taxon>Burkholderiaceae</taxon>
        <taxon>Burkholderia</taxon>
        <taxon>Burkholderia cepacia complex</taxon>
    </lineage>
</organism>
<sequence>MHGRQIHQFRQFSRFGRRCGTTAAATGWRRAKKNRRVRRRFFSGILVALYAPSTLSIRQRSEMPKKVKVKLGGHDGKLVRQKS</sequence>
<keyword evidence="1" id="KW-1133">Transmembrane helix</keyword>
<dbReference type="EMBL" id="QTNY01000009">
    <property type="protein sequence ID" value="RQP78138.1"/>
    <property type="molecule type" value="Genomic_DNA"/>
</dbReference>
<dbReference type="Proteomes" id="UP000273734">
    <property type="component" value="Unassembled WGS sequence"/>
</dbReference>
<protein>
    <submittedName>
        <fullName evidence="2">Uncharacterized protein</fullName>
    </submittedName>
</protein>
<evidence type="ECO:0000313" key="2">
    <source>
        <dbReference type="EMBL" id="RQP78138.1"/>
    </source>
</evidence>
<proteinExistence type="predicted"/>
<keyword evidence="1" id="KW-0472">Membrane</keyword>
<comment type="caution">
    <text evidence="2">The sequence shown here is derived from an EMBL/GenBank/DDBJ whole genome shotgun (WGS) entry which is preliminary data.</text>
</comment>
<keyword evidence="1" id="KW-0812">Transmembrane</keyword>
<dbReference type="AlphaFoldDB" id="A0AB74DC80"/>
<reference evidence="2 3" key="1">
    <citation type="submission" date="2018-08" db="EMBL/GenBank/DDBJ databases">
        <title>Comparative analysis of Burkholderia isolates from Puerto Rico.</title>
        <authorList>
            <person name="Hall C."/>
            <person name="Sahl J."/>
            <person name="Wagner D."/>
        </authorList>
    </citation>
    <scope>NUCLEOTIDE SEQUENCE [LARGE SCALE GENOMIC DNA]</scope>
    <source>
        <strain evidence="2 3">Bp8964</strain>
    </source>
</reference>
<accession>A0AB74DC80</accession>